<dbReference type="AlphaFoldDB" id="A0A8A3PHR9"/>
<feature type="compositionally biased region" description="Basic and acidic residues" evidence="1">
    <location>
        <begin position="627"/>
        <end position="639"/>
    </location>
</feature>
<feature type="region of interest" description="Disordered" evidence="1">
    <location>
        <begin position="625"/>
        <end position="735"/>
    </location>
</feature>
<protein>
    <submittedName>
        <fullName evidence="3">Uncharacterized protein</fullName>
    </submittedName>
</protein>
<feature type="compositionally biased region" description="Basic and acidic residues" evidence="1">
    <location>
        <begin position="496"/>
        <end position="509"/>
    </location>
</feature>
<name>A0A8A3PHR9_9HELO</name>
<feature type="region of interest" description="Disordered" evidence="1">
    <location>
        <begin position="353"/>
        <end position="391"/>
    </location>
</feature>
<feature type="compositionally biased region" description="Basic and acidic residues" evidence="1">
    <location>
        <begin position="651"/>
        <end position="662"/>
    </location>
</feature>
<feature type="compositionally biased region" description="Polar residues" evidence="1">
    <location>
        <begin position="591"/>
        <end position="601"/>
    </location>
</feature>
<feature type="transmembrane region" description="Helical" evidence="2">
    <location>
        <begin position="61"/>
        <end position="86"/>
    </location>
</feature>
<feature type="region of interest" description="Disordered" evidence="1">
    <location>
        <begin position="261"/>
        <end position="280"/>
    </location>
</feature>
<feature type="transmembrane region" description="Helical" evidence="2">
    <location>
        <begin position="106"/>
        <end position="129"/>
    </location>
</feature>
<feature type="compositionally biased region" description="Basic and acidic residues" evidence="1">
    <location>
        <begin position="679"/>
        <end position="700"/>
    </location>
</feature>
<keyword evidence="2" id="KW-0472">Membrane</keyword>
<feature type="compositionally biased region" description="Basic residues" evidence="1">
    <location>
        <begin position="663"/>
        <end position="678"/>
    </location>
</feature>
<keyword evidence="4" id="KW-1185">Reference proteome</keyword>
<dbReference type="EMBL" id="CP063408">
    <property type="protein sequence ID" value="QSZ34516.1"/>
    <property type="molecule type" value="Genomic_DNA"/>
</dbReference>
<evidence type="ECO:0000256" key="1">
    <source>
        <dbReference type="SAM" id="MobiDB-lite"/>
    </source>
</evidence>
<evidence type="ECO:0000313" key="4">
    <source>
        <dbReference type="Proteomes" id="UP000672032"/>
    </source>
</evidence>
<reference evidence="3" key="1">
    <citation type="submission" date="2020-10" db="EMBL/GenBank/DDBJ databases">
        <title>Genome Sequence of Monilinia vaccinii-corymbosi Sheds Light on Mummy Berry Disease Infection of Blueberry and Mating Type.</title>
        <authorList>
            <person name="Yow A.G."/>
            <person name="Zhang Y."/>
            <person name="Bansal K."/>
            <person name="Eacker S.M."/>
            <person name="Sullivan S."/>
            <person name="Liachko I."/>
            <person name="Cubeta M.A."/>
            <person name="Rollins J.A."/>
            <person name="Ashrafi H."/>
        </authorList>
    </citation>
    <scope>NUCLEOTIDE SEQUENCE</scope>
    <source>
        <strain evidence="3">RL-1</strain>
    </source>
</reference>
<feature type="transmembrane region" description="Helical" evidence="2">
    <location>
        <begin position="136"/>
        <end position="157"/>
    </location>
</feature>
<evidence type="ECO:0000256" key="2">
    <source>
        <dbReference type="SAM" id="Phobius"/>
    </source>
</evidence>
<feature type="transmembrane region" description="Helical" evidence="2">
    <location>
        <begin position="29"/>
        <end position="54"/>
    </location>
</feature>
<evidence type="ECO:0000313" key="3">
    <source>
        <dbReference type="EMBL" id="QSZ34516.1"/>
    </source>
</evidence>
<dbReference type="OrthoDB" id="3531381at2759"/>
<proteinExistence type="predicted"/>
<keyword evidence="2" id="KW-0812">Transmembrane</keyword>
<dbReference type="Proteomes" id="UP000672032">
    <property type="component" value="Chromosome 4"/>
</dbReference>
<sequence length="773" mass="84162">MPQKPYPVLAPRAQIPVIELRPPSRTARILTPAIVFTTCFALLLCAIAGILLGVRFFGRGVVLRVWAGFLVVGSTFSLLYLILHFIASIKNEAVGFVRPPESKVHAYAFIVARITLVCWMLSIITTSVIVSKPKIFGAYSIAIGIILTALEACQYPFQLPSSSTILPGAVNCRVSSFGDDLVDSNLTSLNPSAANILQSHSQLQSQSPSQFVSPSQSDDSIASLHDDYLFMGNEKEEWEKNQALAIANARTKREANIKRKPVPKLNSQSSMTSMPGEFPEETPLTPLLPTPALSRVKSKSKGWGINWSYLMNTSTESNGKCMIHSDSAISLRSNTGSECANCAGCASPSSIKQPANSVGLQRMTRPRNVTPSSSISDAAKRSPLSTMRTADSPDIAIKPDVALVPTTIPSSLDRTSPRKPPITQPLPIAVLNEMMARRPSIPPPPTTMPKTPPAIEQLSFPPKHATPLKRRPAEAKITKQPKSWKDSLPIRGGSFEIERKPVAKTKEASSGKAKSTAKPTPNQKTSETRPSLKSWKDSLPIRGGSFEDARSSANIRDIFPNISKGLAEDKAPAKPPTKPKQAPLKPKKNLENPTQTPTKSPNIAIVIKKKSAEIKGPGAFVNYAKQETPKERRISRELRIPGAFVDSGPSEPDKNQEAESLLRKKPQGVRPLKLRPKIKAADKVRPGEEAKAKAADKAAEDEPETLYRPAPRGPRDRPFKRKLFGGSNVGLPRNDRDSTQLLEAVKIEYTKVKPLRRLSLGEVSTGMGHLWDG</sequence>
<organism evidence="3 4">
    <name type="scientific">Monilinia vaccinii-corymbosi</name>
    <dbReference type="NCBI Taxonomy" id="61207"/>
    <lineage>
        <taxon>Eukaryota</taxon>
        <taxon>Fungi</taxon>
        <taxon>Dikarya</taxon>
        <taxon>Ascomycota</taxon>
        <taxon>Pezizomycotina</taxon>
        <taxon>Leotiomycetes</taxon>
        <taxon>Helotiales</taxon>
        <taxon>Sclerotiniaceae</taxon>
        <taxon>Monilinia</taxon>
    </lineage>
</organism>
<accession>A0A8A3PHR9</accession>
<feature type="compositionally biased region" description="Polar residues" evidence="1">
    <location>
        <begin position="367"/>
        <end position="376"/>
    </location>
</feature>
<gene>
    <name evidence="3" type="ORF">DSL72_006110</name>
</gene>
<feature type="region of interest" description="Disordered" evidence="1">
    <location>
        <begin position="459"/>
        <end position="604"/>
    </location>
</feature>
<keyword evidence="2" id="KW-1133">Transmembrane helix</keyword>
<feature type="compositionally biased region" description="Polar residues" evidence="1">
    <location>
        <begin position="517"/>
        <end position="531"/>
    </location>
</feature>